<feature type="compositionally biased region" description="Low complexity" evidence="1">
    <location>
        <begin position="92"/>
        <end position="121"/>
    </location>
</feature>
<feature type="compositionally biased region" description="Basic and acidic residues" evidence="1">
    <location>
        <begin position="122"/>
        <end position="131"/>
    </location>
</feature>
<dbReference type="GeneID" id="115628928"/>
<keyword evidence="2" id="KW-1185">Reference proteome</keyword>
<evidence type="ECO:0000313" key="2">
    <source>
        <dbReference type="Proteomes" id="UP000504634"/>
    </source>
</evidence>
<name>A0A6J2TZF0_DROLE</name>
<dbReference type="AlphaFoldDB" id="A0A6J2TZF0"/>
<dbReference type="Proteomes" id="UP000504634">
    <property type="component" value="Unplaced"/>
</dbReference>
<feature type="compositionally biased region" description="Polar residues" evidence="1">
    <location>
        <begin position="1"/>
        <end position="12"/>
    </location>
</feature>
<gene>
    <name evidence="3" type="primary">LOC115628928</name>
</gene>
<organism evidence="2 3">
    <name type="scientific">Drosophila lebanonensis</name>
    <name type="common">Fruit fly</name>
    <name type="synonym">Scaptodrosophila lebanonensis</name>
    <dbReference type="NCBI Taxonomy" id="7225"/>
    <lineage>
        <taxon>Eukaryota</taxon>
        <taxon>Metazoa</taxon>
        <taxon>Ecdysozoa</taxon>
        <taxon>Arthropoda</taxon>
        <taxon>Hexapoda</taxon>
        <taxon>Insecta</taxon>
        <taxon>Pterygota</taxon>
        <taxon>Neoptera</taxon>
        <taxon>Endopterygota</taxon>
        <taxon>Diptera</taxon>
        <taxon>Brachycera</taxon>
        <taxon>Muscomorpha</taxon>
        <taxon>Ephydroidea</taxon>
        <taxon>Drosophilidae</taxon>
        <taxon>Scaptodrosophila</taxon>
    </lineage>
</organism>
<dbReference type="RefSeq" id="XP_030381050.1">
    <property type="nucleotide sequence ID" value="XM_030525190.1"/>
</dbReference>
<reference evidence="3" key="1">
    <citation type="submission" date="2025-08" db="UniProtKB">
        <authorList>
            <consortium name="RefSeq"/>
        </authorList>
    </citation>
    <scope>IDENTIFICATION</scope>
    <source>
        <strain evidence="3">11010-0011.00</strain>
        <tissue evidence="3">Whole body</tissue>
    </source>
</reference>
<feature type="region of interest" description="Disordered" evidence="1">
    <location>
        <begin position="1"/>
        <end position="21"/>
    </location>
</feature>
<protein>
    <submittedName>
        <fullName evidence="3">G-box-binding factor-like</fullName>
    </submittedName>
</protein>
<evidence type="ECO:0000313" key="3">
    <source>
        <dbReference type="RefSeq" id="XP_030381050.1"/>
    </source>
</evidence>
<feature type="region of interest" description="Disordered" evidence="1">
    <location>
        <begin position="73"/>
        <end position="131"/>
    </location>
</feature>
<evidence type="ECO:0000256" key="1">
    <source>
        <dbReference type="SAM" id="MobiDB-lite"/>
    </source>
</evidence>
<proteinExistence type="predicted"/>
<sequence>MSSKPQFRSSNKAAKRKLSQSDDMALLQLSLMETASATPTPVQSRANSPECVYYALQQEEHLPSSSGNSCRYQAMVAADKQPSATKTKKHSQQSLHNQHQHQLQLHPHEQQQQQKQSLPQQMEHDGQNLLQ</sequence>
<accession>A0A6J2TZF0</accession>